<dbReference type="AlphaFoldDB" id="T5AHY4"/>
<gene>
    <name evidence="2" type="ORF">OCS_02850</name>
</gene>
<keyword evidence="1" id="KW-1133">Transmembrane helix</keyword>
<reference evidence="2 3" key="1">
    <citation type="journal article" date="2013" name="Chin. Sci. Bull.">
        <title>Genome survey uncovers the secrets of sex and lifestyle in caterpillar fungus.</title>
        <authorList>
            <person name="Hu X."/>
            <person name="Zhang Y."/>
            <person name="Xiao G."/>
            <person name="Zheng P."/>
            <person name="Xia Y."/>
            <person name="Zhang X."/>
            <person name="St Leger R.J."/>
            <person name="Liu X."/>
            <person name="Wang C."/>
        </authorList>
    </citation>
    <scope>NUCLEOTIDE SEQUENCE [LARGE SCALE GENOMIC DNA]</scope>
    <source>
        <strain evidence="3">Co18 / CGMCC 3.14243</strain>
        <tissue evidence="2">Fruit-body</tissue>
    </source>
</reference>
<dbReference type="HOGENOM" id="CLU_038717_3_0_1"/>
<keyword evidence="1" id="KW-0472">Membrane</keyword>
<feature type="transmembrane region" description="Helical" evidence="1">
    <location>
        <begin position="186"/>
        <end position="207"/>
    </location>
</feature>
<evidence type="ECO:0000256" key="1">
    <source>
        <dbReference type="SAM" id="Phobius"/>
    </source>
</evidence>
<feature type="transmembrane region" description="Helical" evidence="1">
    <location>
        <begin position="111"/>
        <end position="134"/>
    </location>
</feature>
<evidence type="ECO:0000313" key="3">
    <source>
        <dbReference type="Proteomes" id="UP000019374"/>
    </source>
</evidence>
<dbReference type="OrthoDB" id="72269at2759"/>
<dbReference type="Proteomes" id="UP000019374">
    <property type="component" value="Unassembled WGS sequence"/>
</dbReference>
<evidence type="ECO:0000313" key="2">
    <source>
        <dbReference type="EMBL" id="EQL01448.1"/>
    </source>
</evidence>
<feature type="transmembrane region" description="Helical" evidence="1">
    <location>
        <begin position="330"/>
        <end position="351"/>
    </location>
</feature>
<name>T5AHY4_OPHSC</name>
<sequence>MKVLMHTYFLGLAAVGYDALWGSMVRNGTAQAIGAVKTSGLLPDGSPLRVPVPSLFRLLASPVIFYDSLTRDGNPVHRSLLVSLFSTMQTTAFCIVAGGGTRPWLTVLESLFWGVWNQSYGAAFVYPLYFLAHLHRVTDDSAERHAPSTEQAEALLYTSIIAAVLPAWLIYPAFFSCSSETRQTLIASYRLSPAVLALAQPVIAGMIRRLRARPRPSSSSRALVQSSLLVSGLCSALGHLYALGYAISSSKVTLQAIFWPWATSVDPSGSAIIAQGCHLFLQNDWLVICAAVVPYASAVLASTCRRLEENTDGSWVAWAENRMRSLNKRFVALTAMTAVFSPGAVLAWTMATRA</sequence>
<keyword evidence="1" id="KW-0812">Transmembrane</keyword>
<proteinExistence type="predicted"/>
<dbReference type="EMBL" id="KE652491">
    <property type="protein sequence ID" value="EQL01448.1"/>
    <property type="molecule type" value="Genomic_DNA"/>
</dbReference>
<organism evidence="2 3">
    <name type="scientific">Ophiocordyceps sinensis (strain Co18 / CGMCC 3.14243)</name>
    <name type="common">Yarsagumba caterpillar fungus</name>
    <name type="synonym">Hirsutella sinensis</name>
    <dbReference type="NCBI Taxonomy" id="911162"/>
    <lineage>
        <taxon>Eukaryota</taxon>
        <taxon>Fungi</taxon>
        <taxon>Dikarya</taxon>
        <taxon>Ascomycota</taxon>
        <taxon>Pezizomycotina</taxon>
        <taxon>Sordariomycetes</taxon>
        <taxon>Hypocreomycetidae</taxon>
        <taxon>Hypocreales</taxon>
        <taxon>Ophiocordycipitaceae</taxon>
        <taxon>Ophiocordyceps</taxon>
    </lineage>
</organism>
<accession>T5AHY4</accession>
<protein>
    <submittedName>
        <fullName evidence="2">Uncharacterized protein</fullName>
    </submittedName>
</protein>
<dbReference type="eggNOG" id="ENOG502SS95">
    <property type="taxonomic scope" value="Eukaryota"/>
</dbReference>
<feature type="transmembrane region" description="Helical" evidence="1">
    <location>
        <begin position="154"/>
        <end position="174"/>
    </location>
</feature>
<feature type="transmembrane region" description="Helical" evidence="1">
    <location>
        <begin position="80"/>
        <end position="99"/>
    </location>
</feature>